<keyword evidence="1" id="KW-0732">Signal</keyword>
<dbReference type="EMBL" id="BART01009664">
    <property type="protein sequence ID" value="GAG79378.1"/>
    <property type="molecule type" value="Genomic_DNA"/>
</dbReference>
<protein>
    <recommendedName>
        <fullName evidence="3">VCBS repeat-containing protein</fullName>
    </recommendedName>
</protein>
<evidence type="ECO:0000313" key="2">
    <source>
        <dbReference type="EMBL" id="GAG79378.1"/>
    </source>
</evidence>
<gene>
    <name evidence="2" type="ORF">S01H4_21353</name>
</gene>
<name>X1B5B9_9ZZZZ</name>
<dbReference type="SUPFAM" id="SSF69318">
    <property type="entry name" value="Integrin alpha N-terminal domain"/>
    <property type="match status" value="1"/>
</dbReference>
<reference evidence="2" key="1">
    <citation type="journal article" date="2014" name="Front. Microbiol.">
        <title>High frequency of phylogenetically diverse reductive dehalogenase-homologous genes in deep subseafloor sedimentary metagenomes.</title>
        <authorList>
            <person name="Kawai M."/>
            <person name="Futagami T."/>
            <person name="Toyoda A."/>
            <person name="Takaki Y."/>
            <person name="Nishi S."/>
            <person name="Hori S."/>
            <person name="Arai W."/>
            <person name="Tsubouchi T."/>
            <person name="Morono Y."/>
            <person name="Uchiyama I."/>
            <person name="Ito T."/>
            <person name="Fujiyama A."/>
            <person name="Inagaki F."/>
            <person name="Takami H."/>
        </authorList>
    </citation>
    <scope>NUCLEOTIDE SEQUENCE</scope>
    <source>
        <strain evidence="2">Expedition CK06-06</strain>
    </source>
</reference>
<feature type="non-terminal residue" evidence="2">
    <location>
        <position position="95"/>
    </location>
</feature>
<dbReference type="InterPro" id="IPR013517">
    <property type="entry name" value="FG-GAP"/>
</dbReference>
<dbReference type="InterPro" id="IPR028994">
    <property type="entry name" value="Integrin_alpha_N"/>
</dbReference>
<dbReference type="Gene3D" id="2.130.10.130">
    <property type="entry name" value="Integrin alpha, N-terminal"/>
    <property type="match status" value="1"/>
</dbReference>
<comment type="caution">
    <text evidence="2">The sequence shown here is derived from an EMBL/GenBank/DDBJ whole genome shotgun (WGS) entry which is preliminary data.</text>
</comment>
<dbReference type="AlphaFoldDB" id="X1B5B9"/>
<dbReference type="Pfam" id="PF13517">
    <property type="entry name" value="FG-GAP_3"/>
    <property type="match status" value="1"/>
</dbReference>
<evidence type="ECO:0000256" key="1">
    <source>
        <dbReference type="ARBA" id="ARBA00022729"/>
    </source>
</evidence>
<accession>X1B5B9</accession>
<sequence length="95" mass="10419">MLEKISKSPSNFTFLPGPGSHGASVANLNGDEYLDLIFTAWYDTQSYIYWGDSTGYSYSNMQILNPGYCYGGSAVADMNTDGYLDIVYHRGGYGS</sequence>
<organism evidence="2">
    <name type="scientific">marine sediment metagenome</name>
    <dbReference type="NCBI Taxonomy" id="412755"/>
    <lineage>
        <taxon>unclassified sequences</taxon>
        <taxon>metagenomes</taxon>
        <taxon>ecological metagenomes</taxon>
    </lineage>
</organism>
<proteinExistence type="predicted"/>
<evidence type="ECO:0008006" key="3">
    <source>
        <dbReference type="Google" id="ProtNLM"/>
    </source>
</evidence>